<accession>A0ABU0H7I7</accession>
<dbReference type="InterPro" id="IPR014985">
    <property type="entry name" value="WbqC"/>
</dbReference>
<dbReference type="Proteomes" id="UP001241603">
    <property type="component" value="Unassembled WGS sequence"/>
</dbReference>
<name>A0ABU0H7I7_9HYPH</name>
<reference evidence="1 2" key="1">
    <citation type="submission" date="2023-07" db="EMBL/GenBank/DDBJ databases">
        <title>Genomic Encyclopedia of Type Strains, Phase IV (KMG-IV): sequencing the most valuable type-strain genomes for metagenomic binning, comparative biology and taxonomic classification.</title>
        <authorList>
            <person name="Goeker M."/>
        </authorList>
    </citation>
    <scope>NUCLEOTIDE SEQUENCE [LARGE SCALE GENOMIC DNA]</scope>
    <source>
        <strain evidence="1 2">B6-8</strain>
    </source>
</reference>
<comment type="caution">
    <text evidence="1">The sequence shown here is derived from an EMBL/GenBank/DDBJ whole genome shotgun (WGS) entry which is preliminary data.</text>
</comment>
<protein>
    <recommendedName>
        <fullName evidence="3">WbqC family protein</fullName>
    </recommendedName>
</protein>
<organism evidence="1 2">
    <name type="scientific">Kaistia dalseonensis</name>
    <dbReference type="NCBI Taxonomy" id="410840"/>
    <lineage>
        <taxon>Bacteria</taxon>
        <taxon>Pseudomonadati</taxon>
        <taxon>Pseudomonadota</taxon>
        <taxon>Alphaproteobacteria</taxon>
        <taxon>Hyphomicrobiales</taxon>
        <taxon>Kaistiaceae</taxon>
        <taxon>Kaistia</taxon>
    </lineage>
</organism>
<evidence type="ECO:0000313" key="1">
    <source>
        <dbReference type="EMBL" id="MDQ0438275.1"/>
    </source>
</evidence>
<sequence>MTKRICINQSNYIPWRGFFDLISRCDEYVIGDGVQYTHKDWRNRNQIKTREGLAWLIIPVHSSGRLAEALRIDRVNVVDGRWAGAHLKSFRHAYRKAPHFESIMQWLEPLYEEVGREERLTVINERLLREFCSFLQIGTSFSRTSRYIDDEEWGNSDRTDRIIAICKAAGATHYLSGPAARVYLDEAAMAKAGIAVEWMDYSGYSAYPQLWGEFLPNVSTIDLLFSVGAEATDYIGPKPHR</sequence>
<gene>
    <name evidence="1" type="ORF">QO014_002667</name>
</gene>
<evidence type="ECO:0008006" key="3">
    <source>
        <dbReference type="Google" id="ProtNLM"/>
    </source>
</evidence>
<proteinExistence type="predicted"/>
<dbReference type="EMBL" id="JAUSVO010000003">
    <property type="protein sequence ID" value="MDQ0438275.1"/>
    <property type="molecule type" value="Genomic_DNA"/>
</dbReference>
<dbReference type="RefSeq" id="WP_266349170.1">
    <property type="nucleotide sequence ID" value="NZ_JAPKNG010000003.1"/>
</dbReference>
<evidence type="ECO:0000313" key="2">
    <source>
        <dbReference type="Proteomes" id="UP001241603"/>
    </source>
</evidence>
<dbReference type="Pfam" id="PF08889">
    <property type="entry name" value="WbqC"/>
    <property type="match status" value="1"/>
</dbReference>
<keyword evidence="2" id="KW-1185">Reference proteome</keyword>